<reference evidence="3 4" key="1">
    <citation type="submission" date="2016-11" db="EMBL/GenBank/DDBJ databases">
        <authorList>
            <person name="Jaros S."/>
            <person name="Januszkiewicz K."/>
            <person name="Wedrychowicz H."/>
        </authorList>
    </citation>
    <scope>NUCLEOTIDE SEQUENCE [LARGE SCALE GENOMIC DNA]</scope>
    <source>
        <strain evidence="3 4">ATCC 23634</strain>
    </source>
</reference>
<dbReference type="PANTHER" id="PTHR41259:SF1">
    <property type="entry name" value="DOUBLE-STRAND BREAK REPAIR RAD50 ATPASE, PUTATIVE-RELATED"/>
    <property type="match status" value="1"/>
</dbReference>
<dbReference type="Gene3D" id="3.40.50.300">
    <property type="entry name" value="P-loop containing nucleotide triphosphate hydrolases"/>
    <property type="match status" value="2"/>
</dbReference>
<dbReference type="Pfam" id="PF13514">
    <property type="entry name" value="AAA_27"/>
    <property type="match status" value="1"/>
</dbReference>
<dbReference type="EMBL" id="FPKU01000002">
    <property type="protein sequence ID" value="SFZ85541.1"/>
    <property type="molecule type" value="Genomic_DNA"/>
</dbReference>
<dbReference type="PANTHER" id="PTHR41259">
    <property type="entry name" value="DOUBLE-STRAND BREAK REPAIR RAD50 ATPASE, PUTATIVE-RELATED"/>
    <property type="match status" value="1"/>
</dbReference>
<dbReference type="InterPro" id="IPR038734">
    <property type="entry name" value="YhaN_AAA"/>
</dbReference>
<dbReference type="STRING" id="665118.SAMN02983003_2706"/>
<dbReference type="OrthoDB" id="9764467at2"/>
<feature type="coiled-coil region" evidence="1">
    <location>
        <begin position="177"/>
        <end position="204"/>
    </location>
</feature>
<sequence length="1162" mass="125328">MRLRRLDLNRYGKFTDHSIDFGAARPGTPDLHIVYGLNEAGKSTALSAYLDLLFGIEERTRYGFLHQPKTMEVGGALEFSGRTHALRRIKQRANSLLDAQGQPVNEALLSVPLAGLSREAYRMMFSLDDQTLEEGGNAILESKGDLGELLFSASAGLAGISGILEGVAKEADGIFRKRASSTRMAELKREMAELKTRRDAIDVQASTFRQLTGALQQADTAYEGAARGLAEAQARQRQITRLLRALPLRGELSRLGAEAKPLAGLPHPPPDWPAALTGLETERAALIARDAAEADHEARLEARRDGLWRDEAVLTFADAISGLADGEARFVTADKDLPKLRPRLAQWQERLGLLLADLGEAGHAEPQALVVPAATLGALRGLIAERSGVEVRLEKAEAEHRAASEAVAALERGDDDAAGREPVGPALIATITALLGRLRSGDLVGDQRQARRMIEERKRALADAVRALSPWPADAETLARIAPLPAERLSRWQDRLDMLVRDKKQLAGEIASVRALMAETEARRTVLRQGARLISDEEAQDARARRDAAWTEHMAQLDRPSAEAFAERLRHTDAIAEARLLGAAELAELRVLSSDLAAAQARETGFAAALEANRAAEAALADEIAAAVPAGVLIEGLADPASRLGELARWSLAHGAAREALIALRRAESEREAADAGLAEVQEGLAAALSSRDPAMARLPLDALLAAADALLSEATAARARTRLAEKHRAEVMAAATVRARAFAAAKAGRADWQARWQAAIGSSWFADRADDPTAVEALLGSLAGLSPLLAEGQELAHRVEAMTADQERFVRAVAEIADGLGEGVEPDAALVAARGLRARLDAARTVEAQAERLATDLEALGDRRAAIAAQLRGLESRLEAMKRFFGFETPEAVRSALDLCQRRDQIAAASAELSRRIAAEMEAPALDEALAKMEGADGEALEAELAELSPRVEGLEAQVRARVAERAIAEDRLAAIGGDDAVARIEGRRRTLVLEMEDLALRYLRLRSGALLAEQALRAYRERHRSAMMNRASEAFRQMTRGAYAGLATRPEKEREALIGLVEGGGSKLAVDMSKGTRFQLYLALRLAGYEEFATARPPVPFIADDIMETFDEPRSEEVFRLLGRMAGMGQVIYLTHHRHLCAIARAVVPGVTIHEIDAGA</sequence>
<evidence type="ECO:0000313" key="3">
    <source>
        <dbReference type="EMBL" id="SFZ85541.1"/>
    </source>
</evidence>
<name>A0A1K2HZH1_9HYPH</name>
<dbReference type="SUPFAM" id="SSF52540">
    <property type="entry name" value="P-loop containing nucleoside triphosphate hydrolases"/>
    <property type="match status" value="1"/>
</dbReference>
<evidence type="ECO:0000313" key="4">
    <source>
        <dbReference type="Proteomes" id="UP000183447"/>
    </source>
</evidence>
<feature type="coiled-coil region" evidence="1">
    <location>
        <begin position="489"/>
        <end position="523"/>
    </location>
</feature>
<gene>
    <name evidence="3" type="ORF">SAMN02983003_2706</name>
</gene>
<keyword evidence="1" id="KW-0175">Coiled coil</keyword>
<dbReference type="Proteomes" id="UP000183447">
    <property type="component" value="Unassembled WGS sequence"/>
</dbReference>
<evidence type="ECO:0000256" key="1">
    <source>
        <dbReference type="SAM" id="Coils"/>
    </source>
</evidence>
<dbReference type="RefSeq" id="WP_072343890.1">
    <property type="nucleotide sequence ID" value="NZ_FPKU01000002.1"/>
</dbReference>
<organism evidence="3 4">
    <name type="scientific">Devosia enhydra</name>
    <dbReference type="NCBI Taxonomy" id="665118"/>
    <lineage>
        <taxon>Bacteria</taxon>
        <taxon>Pseudomonadati</taxon>
        <taxon>Pseudomonadota</taxon>
        <taxon>Alphaproteobacteria</taxon>
        <taxon>Hyphomicrobiales</taxon>
        <taxon>Devosiaceae</taxon>
        <taxon>Devosia</taxon>
    </lineage>
</organism>
<keyword evidence="4" id="KW-1185">Reference proteome</keyword>
<feature type="domain" description="YhaN AAA" evidence="2">
    <location>
        <begin position="1"/>
        <end position="207"/>
    </location>
</feature>
<accession>A0A1K2HZH1</accession>
<evidence type="ECO:0000259" key="2">
    <source>
        <dbReference type="Pfam" id="PF13514"/>
    </source>
</evidence>
<protein>
    <submittedName>
        <fullName evidence="3">Uncharacterized protein YhaN</fullName>
    </submittedName>
</protein>
<feature type="coiled-coil region" evidence="1">
    <location>
        <begin position="379"/>
        <end position="413"/>
    </location>
</feature>
<dbReference type="InterPro" id="IPR027417">
    <property type="entry name" value="P-loop_NTPase"/>
</dbReference>
<proteinExistence type="predicted"/>
<dbReference type="AlphaFoldDB" id="A0A1K2HZH1"/>